<sequence>MGDDLRDIGQSVAENPSKQEVVIAGRAVYSREDRDSEKGIVGCFPSSAWRELESPITMSKRKIQEAHLPIGECVTQVQEILRERLCHQQLPDRPEGLEAQHKHLLELLKRTAIHGESNSVLIVGPRGAGKTMLLKCVLRDLLEEKEAQKNLLQVHLNGLLQTDDRIALKEITRQLHLENVVGDKVFFDLFAHHKNQTLLYNLLDVSQSAQAPVAVVGITCRLDVLELLEKRVKSRFSHRQIHLLSNPTFTQYLAQVRTQLSLPADFSDNQFAEDWNASVKMLCLSRVSVAKPAVQPADLLEASRLCLSILELCLIIAMKHLNDVYEGEPFNLQMVHNEFKKFLQRKSNSMYNFEQPAFEHLQQLELIRPLDSSAARIQREYQLMRLMVDHSQIMEALQKYPQCPTDIKQWAMSAFS</sequence>
<comment type="subcellular location">
    <subcellularLocation>
        <location evidence="1 7">Nucleus</location>
    </subcellularLocation>
</comment>
<dbReference type="Gene3D" id="3.40.50.300">
    <property type="entry name" value="P-loop containing nucleotide triphosphate hydrolases"/>
    <property type="match status" value="2"/>
</dbReference>
<evidence type="ECO:0000256" key="2">
    <source>
        <dbReference type="ARBA" id="ARBA00005334"/>
    </source>
</evidence>
<dbReference type="PIRSF" id="PIRSF007858">
    <property type="entry name" value="ORC4"/>
    <property type="match status" value="1"/>
</dbReference>
<evidence type="ECO:0000259" key="8">
    <source>
        <dbReference type="Pfam" id="PF14629"/>
    </source>
</evidence>
<evidence type="ECO:0000256" key="7">
    <source>
        <dbReference type="PIRNR" id="PIRNR007858"/>
    </source>
</evidence>
<protein>
    <recommendedName>
        <fullName evidence="3 7">Origin recognition complex subunit 4</fullName>
    </recommendedName>
</protein>
<dbReference type="AlphaFoldDB" id="A0A5J5CDQ3"/>
<comment type="caution">
    <text evidence="9">The sequence shown here is derived from an EMBL/GenBank/DDBJ whole genome shotgun (WGS) entry which is preliminary data.</text>
</comment>
<evidence type="ECO:0000313" key="9">
    <source>
        <dbReference type="EMBL" id="KAA8579648.1"/>
    </source>
</evidence>
<evidence type="ECO:0000256" key="3">
    <source>
        <dbReference type="ARBA" id="ARBA00019083"/>
    </source>
</evidence>
<dbReference type="PANTHER" id="PTHR12087:SF0">
    <property type="entry name" value="ORIGIN RECOGNITION COMPLEX SUBUNIT 4"/>
    <property type="match status" value="1"/>
</dbReference>
<keyword evidence="6 7" id="KW-0539">Nucleus</keyword>
<proteinExistence type="inferred from homology"/>
<reference evidence="9 10" key="1">
    <citation type="submission" date="2019-08" db="EMBL/GenBank/DDBJ databases">
        <title>A chromosome-level genome assembly, high-density linkage maps, and genome scans reveal the genomic architecture of hybrid incompatibilities underlying speciation via character displacement in darters (Percidae: Etheostominae).</title>
        <authorList>
            <person name="Moran R.L."/>
            <person name="Catchen J.M."/>
            <person name="Fuller R.C."/>
        </authorList>
    </citation>
    <scope>NUCLEOTIDE SEQUENCE [LARGE SCALE GENOMIC DNA]</scope>
    <source>
        <strain evidence="9">EspeVRDwgs_2016</strain>
        <tissue evidence="9">Muscle</tissue>
    </source>
</reference>
<keyword evidence="5 7" id="KW-0238">DNA-binding</keyword>
<dbReference type="GO" id="GO:0005664">
    <property type="term" value="C:nuclear origin of replication recognition complex"/>
    <property type="evidence" value="ECO:0007669"/>
    <property type="project" value="TreeGrafter"/>
</dbReference>
<comment type="similarity">
    <text evidence="2 7">Belongs to the ORC4 family.</text>
</comment>
<dbReference type="PANTHER" id="PTHR12087">
    <property type="entry name" value="ORIGIN RECOGNITION COMPLEX SUBUNIT 4"/>
    <property type="match status" value="1"/>
</dbReference>
<feature type="domain" description="Origin recognition complex subunit 4 C-terminal" evidence="8">
    <location>
        <begin position="284"/>
        <end position="397"/>
    </location>
</feature>
<dbReference type="SUPFAM" id="SSF52540">
    <property type="entry name" value="P-loop containing nucleoside triphosphate hydrolases"/>
    <property type="match status" value="1"/>
</dbReference>
<gene>
    <name evidence="9" type="ORF">FQN60_006741</name>
</gene>
<evidence type="ECO:0000256" key="6">
    <source>
        <dbReference type="ARBA" id="ARBA00023242"/>
    </source>
</evidence>
<dbReference type="InterPro" id="IPR016527">
    <property type="entry name" value="ORC4"/>
</dbReference>
<name>A0A5J5CDQ3_9PERO</name>
<dbReference type="CDD" id="cd00009">
    <property type="entry name" value="AAA"/>
    <property type="match status" value="1"/>
</dbReference>
<keyword evidence="10" id="KW-1185">Reference proteome</keyword>
<organism evidence="9 10">
    <name type="scientific">Etheostoma spectabile</name>
    <name type="common">orangethroat darter</name>
    <dbReference type="NCBI Taxonomy" id="54343"/>
    <lineage>
        <taxon>Eukaryota</taxon>
        <taxon>Metazoa</taxon>
        <taxon>Chordata</taxon>
        <taxon>Craniata</taxon>
        <taxon>Vertebrata</taxon>
        <taxon>Euteleostomi</taxon>
        <taxon>Actinopterygii</taxon>
        <taxon>Neopterygii</taxon>
        <taxon>Teleostei</taxon>
        <taxon>Neoteleostei</taxon>
        <taxon>Acanthomorphata</taxon>
        <taxon>Eupercaria</taxon>
        <taxon>Perciformes</taxon>
        <taxon>Percoidei</taxon>
        <taxon>Percidae</taxon>
        <taxon>Etheostomatinae</taxon>
        <taxon>Etheostoma</taxon>
    </lineage>
</organism>
<dbReference type="GO" id="GO:0006270">
    <property type="term" value="P:DNA replication initiation"/>
    <property type="evidence" value="ECO:0007669"/>
    <property type="project" value="TreeGrafter"/>
</dbReference>
<keyword evidence="4 7" id="KW-0235">DNA replication</keyword>
<dbReference type="GO" id="GO:0003688">
    <property type="term" value="F:DNA replication origin binding"/>
    <property type="evidence" value="ECO:0007669"/>
    <property type="project" value="TreeGrafter"/>
</dbReference>
<dbReference type="Proteomes" id="UP000327493">
    <property type="component" value="Chromosome 24"/>
</dbReference>
<dbReference type="Pfam" id="PF14629">
    <property type="entry name" value="ORC4_C"/>
    <property type="match status" value="1"/>
</dbReference>
<evidence type="ECO:0000256" key="1">
    <source>
        <dbReference type="ARBA" id="ARBA00004123"/>
    </source>
</evidence>
<evidence type="ECO:0000313" key="10">
    <source>
        <dbReference type="Proteomes" id="UP000327493"/>
    </source>
</evidence>
<dbReference type="InterPro" id="IPR027417">
    <property type="entry name" value="P-loop_NTPase"/>
</dbReference>
<evidence type="ECO:0000256" key="5">
    <source>
        <dbReference type="ARBA" id="ARBA00023125"/>
    </source>
</evidence>
<dbReference type="InterPro" id="IPR032705">
    <property type="entry name" value="ORC4_C"/>
</dbReference>
<dbReference type="EMBL" id="VOFY01000024">
    <property type="protein sequence ID" value="KAA8579648.1"/>
    <property type="molecule type" value="Genomic_DNA"/>
</dbReference>
<evidence type="ECO:0000256" key="4">
    <source>
        <dbReference type="ARBA" id="ARBA00022705"/>
    </source>
</evidence>
<comment type="function">
    <text evidence="7">Component of the origin recognition complex (ORC) that binds origins of replication.</text>
</comment>
<accession>A0A5J5CDQ3</accession>